<reference evidence="10 11" key="1">
    <citation type="submission" date="2016-06" db="EMBL/GenBank/DDBJ databases">
        <authorList>
            <person name="Kjaerup R.B."/>
            <person name="Dalgaard T.S."/>
            <person name="Juul-Madsen H.R."/>
        </authorList>
    </citation>
    <scope>NUCLEOTIDE SEQUENCE [LARGE SCALE GENOMIC DNA]</scope>
    <source>
        <strain evidence="10">2</strain>
    </source>
</reference>
<evidence type="ECO:0000259" key="9">
    <source>
        <dbReference type="PROSITE" id="PS50198"/>
    </source>
</evidence>
<evidence type="ECO:0000256" key="5">
    <source>
        <dbReference type="ARBA" id="ARBA00023110"/>
    </source>
</evidence>
<accession>A0A1A8Y1B8</accession>
<evidence type="ECO:0000256" key="8">
    <source>
        <dbReference type="SAM" id="SignalP"/>
    </source>
</evidence>
<dbReference type="PANTHER" id="PTHR47245:SF1">
    <property type="entry name" value="FOLDASE PROTEIN PRSA"/>
    <property type="match status" value="1"/>
</dbReference>
<dbReference type="SUPFAM" id="SSF54534">
    <property type="entry name" value="FKBP-like"/>
    <property type="match status" value="1"/>
</dbReference>
<dbReference type="Gene3D" id="1.10.8.1040">
    <property type="match status" value="1"/>
</dbReference>
<keyword evidence="11" id="KW-1185">Reference proteome</keyword>
<sequence>MLNLSKLAAALLFGAMISASAVAAGKAFVTVNGVAVSQTLADALMAEQKAKGAPDSPELKNAVREELIRRELVAQEAKKAGLEKKPDIAVQADAARQGVFIRAYIIEYVKKNPISDAELKAEYEAIKAKLGNTEYKARHILVKNEEDAKVIIVNLKKGAKFEELAKQSIDPGSKDNGGDLGWASAGNFVKPFSDALTSLSKGKYTEAPVKSEFGYHVILLEDSRPLNVPPFDEIKPRLAQQAQAQQINKMVDGLRSKAKIE</sequence>
<keyword evidence="6 7" id="KW-0413">Isomerase</keyword>
<evidence type="ECO:0000313" key="11">
    <source>
        <dbReference type="Proteomes" id="UP000199600"/>
    </source>
</evidence>
<evidence type="ECO:0000256" key="4">
    <source>
        <dbReference type="ARBA" id="ARBA00022729"/>
    </source>
</evidence>
<evidence type="ECO:0000256" key="7">
    <source>
        <dbReference type="PROSITE-ProRule" id="PRU00278"/>
    </source>
</evidence>
<dbReference type="SUPFAM" id="SSF109998">
    <property type="entry name" value="Triger factor/SurA peptide-binding domain-like"/>
    <property type="match status" value="1"/>
</dbReference>
<dbReference type="GO" id="GO:0003755">
    <property type="term" value="F:peptidyl-prolyl cis-trans isomerase activity"/>
    <property type="evidence" value="ECO:0007669"/>
    <property type="project" value="UniProtKB-KW"/>
</dbReference>
<dbReference type="Gene3D" id="3.10.50.40">
    <property type="match status" value="1"/>
</dbReference>
<evidence type="ECO:0000256" key="3">
    <source>
        <dbReference type="ARBA" id="ARBA00013194"/>
    </source>
</evidence>
<evidence type="ECO:0000256" key="1">
    <source>
        <dbReference type="ARBA" id="ARBA00000971"/>
    </source>
</evidence>
<feature type="chain" id="PRO_5008381922" description="peptidylprolyl isomerase" evidence="8">
    <location>
        <begin position="24"/>
        <end position="261"/>
    </location>
</feature>
<dbReference type="EMBL" id="FLQY01000383">
    <property type="protein sequence ID" value="SBT10929.1"/>
    <property type="molecule type" value="Genomic_DNA"/>
</dbReference>
<dbReference type="Proteomes" id="UP000199600">
    <property type="component" value="Unassembled WGS sequence"/>
</dbReference>
<keyword evidence="5 7" id="KW-0697">Rotamase</keyword>
<dbReference type="AlphaFoldDB" id="A0A1A8Y1B8"/>
<dbReference type="Pfam" id="PF13616">
    <property type="entry name" value="Rotamase_3"/>
    <property type="match status" value="1"/>
</dbReference>
<feature type="domain" description="PpiC" evidence="9">
    <location>
        <begin position="132"/>
        <end position="222"/>
    </location>
</feature>
<dbReference type="RefSeq" id="WP_186412482.1">
    <property type="nucleotide sequence ID" value="NZ_FLQY01000383.1"/>
</dbReference>
<dbReference type="EC" id="5.2.1.8" evidence="3"/>
<organism evidence="10 11">
    <name type="scientific">Candidatus Propionivibrio aalborgensis</name>
    <dbReference type="NCBI Taxonomy" id="1860101"/>
    <lineage>
        <taxon>Bacteria</taxon>
        <taxon>Pseudomonadati</taxon>
        <taxon>Pseudomonadota</taxon>
        <taxon>Betaproteobacteria</taxon>
        <taxon>Rhodocyclales</taxon>
        <taxon>Rhodocyclaceae</taxon>
        <taxon>Propionivibrio</taxon>
    </lineage>
</organism>
<keyword evidence="4 8" id="KW-0732">Signal</keyword>
<dbReference type="InterPro" id="IPR027304">
    <property type="entry name" value="Trigger_fact/SurA_dom_sf"/>
</dbReference>
<comment type="catalytic activity">
    <reaction evidence="1">
        <text>[protein]-peptidylproline (omega=180) = [protein]-peptidylproline (omega=0)</text>
        <dbReference type="Rhea" id="RHEA:16237"/>
        <dbReference type="Rhea" id="RHEA-COMP:10747"/>
        <dbReference type="Rhea" id="RHEA-COMP:10748"/>
        <dbReference type="ChEBI" id="CHEBI:83833"/>
        <dbReference type="ChEBI" id="CHEBI:83834"/>
        <dbReference type="EC" id="5.2.1.8"/>
    </reaction>
</comment>
<dbReference type="PANTHER" id="PTHR47245">
    <property type="entry name" value="PEPTIDYLPROLYL ISOMERASE"/>
    <property type="match status" value="1"/>
</dbReference>
<dbReference type="InterPro" id="IPR046357">
    <property type="entry name" value="PPIase_dom_sf"/>
</dbReference>
<proteinExistence type="inferred from homology"/>
<feature type="signal peptide" evidence="8">
    <location>
        <begin position="1"/>
        <end position="23"/>
    </location>
</feature>
<evidence type="ECO:0000313" key="10">
    <source>
        <dbReference type="EMBL" id="SBT10929.1"/>
    </source>
</evidence>
<name>A0A1A8Y1B8_9RHOO</name>
<dbReference type="PROSITE" id="PS50198">
    <property type="entry name" value="PPIC_PPIASE_2"/>
    <property type="match status" value="1"/>
</dbReference>
<evidence type="ECO:0000256" key="2">
    <source>
        <dbReference type="ARBA" id="ARBA00007656"/>
    </source>
</evidence>
<evidence type="ECO:0000256" key="6">
    <source>
        <dbReference type="ARBA" id="ARBA00023235"/>
    </source>
</evidence>
<dbReference type="InterPro" id="IPR050245">
    <property type="entry name" value="PrsA_foldase"/>
</dbReference>
<dbReference type="InterPro" id="IPR000297">
    <property type="entry name" value="PPIase_PpiC"/>
</dbReference>
<comment type="similarity">
    <text evidence="2">Belongs to the PpiC/parvulin rotamase family.</text>
</comment>
<protein>
    <recommendedName>
        <fullName evidence="3">peptidylprolyl isomerase</fullName>
        <ecNumber evidence="3">5.2.1.8</ecNumber>
    </recommendedName>
</protein>
<gene>
    <name evidence="10" type="ORF">PROAA_790004</name>
</gene>